<keyword evidence="2" id="KW-1003">Cell membrane</keyword>
<feature type="transmembrane region" description="Helical" evidence="6">
    <location>
        <begin position="167"/>
        <end position="187"/>
    </location>
</feature>
<evidence type="ECO:0000256" key="2">
    <source>
        <dbReference type="ARBA" id="ARBA00022475"/>
    </source>
</evidence>
<feature type="transmembrane region" description="Helical" evidence="6">
    <location>
        <begin position="73"/>
        <end position="105"/>
    </location>
</feature>
<feature type="domain" description="NADH:quinone oxidoreductase/Mrp antiporter transmembrane" evidence="7">
    <location>
        <begin position="132"/>
        <end position="441"/>
    </location>
</feature>
<gene>
    <name evidence="8" type="ORF">GCM10009020_04170</name>
</gene>
<comment type="subcellular location">
    <subcellularLocation>
        <location evidence="1">Cell membrane</location>
        <topology evidence="1">Multi-pass membrane protein</topology>
    </subcellularLocation>
</comment>
<evidence type="ECO:0000256" key="4">
    <source>
        <dbReference type="ARBA" id="ARBA00022989"/>
    </source>
</evidence>
<dbReference type="InterPro" id="IPR003918">
    <property type="entry name" value="NADH_UbQ_OxRdtase"/>
</dbReference>
<dbReference type="Pfam" id="PF00361">
    <property type="entry name" value="Proton_antipo_M"/>
    <property type="match status" value="1"/>
</dbReference>
<feature type="transmembrane region" description="Helical" evidence="6">
    <location>
        <begin position="499"/>
        <end position="516"/>
    </location>
</feature>
<comment type="caution">
    <text evidence="8">The sequence shown here is derived from an EMBL/GenBank/DDBJ whole genome shotgun (WGS) entry which is preliminary data.</text>
</comment>
<dbReference type="GO" id="GO:0008137">
    <property type="term" value="F:NADH dehydrogenase (ubiquinone) activity"/>
    <property type="evidence" value="ECO:0007669"/>
    <property type="project" value="InterPro"/>
</dbReference>
<name>A0AAV3T4Q0_9EURY</name>
<feature type="transmembrane region" description="Helical" evidence="6">
    <location>
        <begin position="362"/>
        <end position="386"/>
    </location>
</feature>
<evidence type="ECO:0000256" key="3">
    <source>
        <dbReference type="ARBA" id="ARBA00022692"/>
    </source>
</evidence>
<dbReference type="PANTHER" id="PTHR42703:SF1">
    <property type="entry name" value="NA(+)_H(+) ANTIPORTER SUBUNIT D1"/>
    <property type="match status" value="1"/>
</dbReference>
<evidence type="ECO:0000256" key="5">
    <source>
        <dbReference type="ARBA" id="ARBA00023136"/>
    </source>
</evidence>
<feature type="transmembrane region" description="Helical" evidence="6">
    <location>
        <begin position="6"/>
        <end position="23"/>
    </location>
</feature>
<feature type="transmembrane region" description="Helical" evidence="6">
    <location>
        <begin position="260"/>
        <end position="280"/>
    </location>
</feature>
<feature type="transmembrane region" description="Helical" evidence="6">
    <location>
        <begin position="35"/>
        <end position="53"/>
    </location>
</feature>
<evidence type="ECO:0000256" key="6">
    <source>
        <dbReference type="SAM" id="Phobius"/>
    </source>
</evidence>
<evidence type="ECO:0000256" key="1">
    <source>
        <dbReference type="ARBA" id="ARBA00004651"/>
    </source>
</evidence>
<dbReference type="PANTHER" id="PTHR42703">
    <property type="entry name" value="NADH DEHYDROGENASE"/>
    <property type="match status" value="1"/>
</dbReference>
<keyword evidence="4 6" id="KW-1133">Transmembrane helix</keyword>
<feature type="transmembrane region" description="Helical" evidence="6">
    <location>
        <begin position="452"/>
        <end position="478"/>
    </location>
</feature>
<dbReference type="PRINTS" id="PR01437">
    <property type="entry name" value="NUOXDRDTASE4"/>
</dbReference>
<organism evidence="8 9">
    <name type="scientific">Natronoarchaeum mannanilyticum</name>
    <dbReference type="NCBI Taxonomy" id="926360"/>
    <lineage>
        <taxon>Archaea</taxon>
        <taxon>Methanobacteriati</taxon>
        <taxon>Methanobacteriota</taxon>
        <taxon>Stenosarchaea group</taxon>
        <taxon>Halobacteria</taxon>
        <taxon>Halobacteriales</taxon>
        <taxon>Natronoarchaeaceae</taxon>
    </lineage>
</organism>
<dbReference type="AlphaFoldDB" id="A0AAV3T4Q0"/>
<sequence>MTAQLVVAPILVPLVGIVGLLALRRRPRVQRVASVGVALAYAASVAWLTYGVVLGPGAPGAAAYQLGGWEAPIGITLVADALSAFMLSIAAAVGLAAVAFSVVYVDRANQRAFYHPLFHCLLLGVSGAFLTGDLFNLFVWFEVMLLASYVFVVFYGGATHTAAAFRYLTLNVIGSVVMLLAIGGLYATTGTLNMADMARRLAAPAVYGVDPAPVVGLGGLLLATFGLKAGLVPFQFWVPDAYRAAPLPVTAMLAGVTKKVGLYAIVRLYFTVFAAADLAVELPGITGDSALAVFAPVLMAMGIASVLVGGLGAVARDTLDELLAYSSIGQVGFIAIPIAVAAAADPAPSGVDPATSLRGLAIAAALVYALHHALAKGLLFMATGAVRSATGTNRLADLGGLAGRSPTLAGAFFVGGLSLIGIPPLAGFFGKFLTFGVASDWLGLVVRNGGAVWPPAVALAVLLAGAVLTIVYATRAWNACFWGARTPMVAGAAVDRREVAVVAAMAVAILAVGVAFDPVYRFASDAAVAALDRGAYVDVVAPTGGEPP</sequence>
<keyword evidence="3 6" id="KW-0812">Transmembrane</keyword>
<evidence type="ECO:0000313" key="9">
    <source>
        <dbReference type="Proteomes" id="UP001500420"/>
    </source>
</evidence>
<accession>A0AAV3T4Q0</accession>
<dbReference type="GO" id="GO:0042773">
    <property type="term" value="P:ATP synthesis coupled electron transport"/>
    <property type="evidence" value="ECO:0007669"/>
    <property type="project" value="InterPro"/>
</dbReference>
<dbReference type="InterPro" id="IPR001750">
    <property type="entry name" value="ND/Mrp_TM"/>
</dbReference>
<feature type="transmembrane region" description="Helical" evidence="6">
    <location>
        <begin position="112"/>
        <end position="131"/>
    </location>
</feature>
<keyword evidence="9" id="KW-1185">Reference proteome</keyword>
<dbReference type="InterPro" id="IPR050586">
    <property type="entry name" value="CPA3_Na-H_Antiporter_D"/>
</dbReference>
<dbReference type="Proteomes" id="UP001500420">
    <property type="component" value="Unassembled WGS sequence"/>
</dbReference>
<feature type="transmembrane region" description="Helical" evidence="6">
    <location>
        <begin position="407"/>
        <end position="432"/>
    </location>
</feature>
<dbReference type="RefSeq" id="WP_343772180.1">
    <property type="nucleotide sequence ID" value="NZ_BAAADV010000001.1"/>
</dbReference>
<keyword evidence="5 6" id="KW-0472">Membrane</keyword>
<protein>
    <submittedName>
        <fullName evidence="8">Proton-conducting transporter membrane subunit</fullName>
    </submittedName>
</protein>
<evidence type="ECO:0000259" key="7">
    <source>
        <dbReference type="Pfam" id="PF00361"/>
    </source>
</evidence>
<dbReference type="GO" id="GO:0005886">
    <property type="term" value="C:plasma membrane"/>
    <property type="evidence" value="ECO:0007669"/>
    <property type="project" value="UniProtKB-SubCell"/>
</dbReference>
<proteinExistence type="predicted"/>
<feature type="transmembrane region" description="Helical" evidence="6">
    <location>
        <begin position="292"/>
        <end position="315"/>
    </location>
</feature>
<reference evidence="8 9" key="1">
    <citation type="journal article" date="2019" name="Int. J. Syst. Evol. Microbiol.">
        <title>The Global Catalogue of Microorganisms (GCM) 10K type strain sequencing project: providing services to taxonomists for standard genome sequencing and annotation.</title>
        <authorList>
            <consortium name="The Broad Institute Genomics Platform"/>
            <consortium name="The Broad Institute Genome Sequencing Center for Infectious Disease"/>
            <person name="Wu L."/>
            <person name="Ma J."/>
        </authorList>
    </citation>
    <scope>NUCLEOTIDE SEQUENCE [LARGE SCALE GENOMIC DNA]</scope>
    <source>
        <strain evidence="8 9">JCM 16328</strain>
    </source>
</reference>
<evidence type="ECO:0000313" key="8">
    <source>
        <dbReference type="EMBL" id="GAA0662808.1"/>
    </source>
</evidence>
<feature type="transmembrane region" description="Helical" evidence="6">
    <location>
        <begin position="322"/>
        <end position="342"/>
    </location>
</feature>
<dbReference type="EMBL" id="BAAADV010000001">
    <property type="protein sequence ID" value="GAA0662808.1"/>
    <property type="molecule type" value="Genomic_DNA"/>
</dbReference>
<feature type="transmembrane region" description="Helical" evidence="6">
    <location>
        <begin position="214"/>
        <end position="239"/>
    </location>
</feature>
<feature type="transmembrane region" description="Helical" evidence="6">
    <location>
        <begin position="137"/>
        <end position="155"/>
    </location>
</feature>